<dbReference type="InterPro" id="IPR045609">
    <property type="entry name" value="DUF6451"/>
</dbReference>
<dbReference type="PANTHER" id="PTHR47027:SF25">
    <property type="entry name" value="REVERSE TRANSCRIPTASE DOMAIN-CONTAINING PROTEIN"/>
    <property type="match status" value="1"/>
</dbReference>
<evidence type="ECO:0000313" key="4">
    <source>
        <dbReference type="Proteomes" id="UP000279833"/>
    </source>
</evidence>
<dbReference type="Proteomes" id="UP000279833">
    <property type="component" value="Unassembled WGS sequence"/>
</dbReference>
<name>A0A183KVK5_9TREM</name>
<dbReference type="SUPFAM" id="SSF56219">
    <property type="entry name" value="DNase I-like"/>
    <property type="match status" value="1"/>
</dbReference>
<protein>
    <submittedName>
        <fullName evidence="5">Reverse transcriptase domain-containing protein</fullName>
    </submittedName>
</protein>
<dbReference type="InterPro" id="IPR036691">
    <property type="entry name" value="Endo/exonu/phosph_ase_sf"/>
</dbReference>
<dbReference type="Gene3D" id="3.60.10.10">
    <property type="entry name" value="Endonuclease/exonuclease/phosphatase"/>
    <property type="match status" value="1"/>
</dbReference>
<accession>A0A183KVK5</accession>
<evidence type="ECO:0000313" key="5">
    <source>
        <dbReference type="WBParaSite" id="SCUD_0001910101-mRNA-1"/>
    </source>
</evidence>
<evidence type="ECO:0000259" key="1">
    <source>
        <dbReference type="Pfam" id="PF00078"/>
    </source>
</evidence>
<reference evidence="5" key="1">
    <citation type="submission" date="2016-06" db="UniProtKB">
        <authorList>
            <consortium name="WormBaseParasite"/>
        </authorList>
    </citation>
    <scope>IDENTIFICATION</scope>
</reference>
<reference evidence="3 4" key="2">
    <citation type="submission" date="2018-11" db="EMBL/GenBank/DDBJ databases">
        <authorList>
            <consortium name="Pathogen Informatics"/>
        </authorList>
    </citation>
    <scope>NUCLEOTIDE SEQUENCE [LARGE SCALE GENOMIC DNA]</scope>
    <source>
        <strain evidence="3">Dakar</strain>
        <strain evidence="4">Dakar, Senegal</strain>
    </source>
</reference>
<organism evidence="5">
    <name type="scientific">Schistosoma curassoni</name>
    <dbReference type="NCBI Taxonomy" id="6186"/>
    <lineage>
        <taxon>Eukaryota</taxon>
        <taxon>Metazoa</taxon>
        <taxon>Spiralia</taxon>
        <taxon>Lophotrochozoa</taxon>
        <taxon>Platyhelminthes</taxon>
        <taxon>Trematoda</taxon>
        <taxon>Digenea</taxon>
        <taxon>Strigeidida</taxon>
        <taxon>Schistosomatoidea</taxon>
        <taxon>Schistosomatidae</taxon>
        <taxon>Schistosoma</taxon>
    </lineage>
</organism>
<proteinExistence type="predicted"/>
<dbReference type="WBParaSite" id="SCUD_0001910101-mRNA-1">
    <property type="protein sequence ID" value="SCUD_0001910101-mRNA-1"/>
    <property type="gene ID" value="SCUD_0001910101"/>
</dbReference>
<dbReference type="EMBL" id="UZAK01041955">
    <property type="protein sequence ID" value="VDP68025.1"/>
    <property type="molecule type" value="Genomic_DNA"/>
</dbReference>
<dbReference type="InterPro" id="IPR000477">
    <property type="entry name" value="RT_dom"/>
</dbReference>
<dbReference type="CDD" id="cd09076">
    <property type="entry name" value="L1-EN"/>
    <property type="match status" value="1"/>
</dbReference>
<gene>
    <name evidence="3" type="ORF">SCUD_LOCUS19098</name>
</gene>
<evidence type="ECO:0000259" key="2">
    <source>
        <dbReference type="Pfam" id="PF20049"/>
    </source>
</evidence>
<evidence type="ECO:0000313" key="3">
    <source>
        <dbReference type="EMBL" id="VDP68025.1"/>
    </source>
</evidence>
<sequence>MRRYNLEVLGINETNWTQVGQQRLTTGELLLYSGHDEENAPHTQGVALMLSKQVQNVLIGWESHGPRIIKASFKTKKEGISMNFIQCYAPTNDYDEDAKDQFYNRLWNGRHGLGERNENGERLTNRCAFNKVVIGGTIFPHNRIHNIIWTSPDHTTQNQIDHTCISKKFRRMMEDMRTKRGADMASDHHLLVVKMKLKLKKYWTTGRTISQKFNAAFLWDTDKLNKFKIVLSNKFQTFHDLLNGERTTVESNRKSIKEAITSTCHEVLGHKKHNKLTDSFEVKTGVRQSCLLPPFLFLLVIDRIMKTSTSERKCGINWTSRIQLDDLDFADDLALLSQSQQKMQEKMTSVAAASAAVDLNIHKRKSKILRYNTACINPVTIDGEDLEDVKTITYLGSIIDEQGGSDADMKARIGKARAAYLQLRNIWNSKQQSINTKVRIFSTNIKTVLVYGAETWRTTKAIIQKIQVFINSCLRKILRIRWPDTYSNNVPFNLRGMVEPTGTYVPANIARLGRHDRRHHLQCLWNKVENAPVIVNTDVVRTVYRFNQPACSFGNCQTTCKYLSSCLNGLLKINVLNEETCDKTEPESPVEKLLTVSLLLHEFFESM</sequence>
<feature type="domain" description="Reverse transcriptase" evidence="1">
    <location>
        <begin position="263"/>
        <end position="398"/>
    </location>
</feature>
<dbReference type="STRING" id="6186.A0A183KVK5"/>
<keyword evidence="4" id="KW-1185">Reference proteome</keyword>
<dbReference type="Pfam" id="PF20049">
    <property type="entry name" value="DUF6451"/>
    <property type="match status" value="1"/>
</dbReference>
<dbReference type="AlphaFoldDB" id="A0A183KVK5"/>
<feature type="domain" description="DUF6451" evidence="2">
    <location>
        <begin position="419"/>
        <end position="451"/>
    </location>
</feature>
<dbReference type="PANTHER" id="PTHR47027">
    <property type="entry name" value="REVERSE TRANSCRIPTASE DOMAIN-CONTAINING PROTEIN"/>
    <property type="match status" value="1"/>
</dbReference>
<dbReference type="Pfam" id="PF00078">
    <property type="entry name" value="RVT_1"/>
    <property type="match status" value="1"/>
</dbReference>